<proteinExistence type="predicted"/>
<dbReference type="EMBL" id="JACHLI010000001">
    <property type="protein sequence ID" value="MBB4861542.1"/>
    <property type="molecule type" value="Genomic_DNA"/>
</dbReference>
<dbReference type="RefSeq" id="WP_184585800.1">
    <property type="nucleotide sequence ID" value="NZ_JACHLI010000001.1"/>
</dbReference>
<gene>
    <name evidence="1" type="ORF">HNP46_000353</name>
</gene>
<dbReference type="Proteomes" id="UP000566995">
    <property type="component" value="Unassembled WGS sequence"/>
</dbReference>
<accession>A0A7W7KET8</accession>
<name>A0A7W7KET8_PSENT</name>
<evidence type="ECO:0000313" key="2">
    <source>
        <dbReference type="Proteomes" id="UP000566995"/>
    </source>
</evidence>
<sequence length="138" mass="15287">MNQTPFYIEHLSVIRSVGCSISPQAYMEAVNSGYQNTCLGYLYISPAGSEEVGYAILQGVFTPDDIINIVHSLKDKHFDPDQVQLDRLEFSYSLGENEEDDPWHRLHSISLTNEPGSGTTVADMVARFKQAAVAGWAC</sequence>
<protein>
    <submittedName>
        <fullName evidence="1">Uncharacterized protein</fullName>
    </submittedName>
</protein>
<dbReference type="AlphaFoldDB" id="A0A7W7KET8"/>
<evidence type="ECO:0000313" key="1">
    <source>
        <dbReference type="EMBL" id="MBB4861542.1"/>
    </source>
</evidence>
<comment type="caution">
    <text evidence="1">The sequence shown here is derived from an EMBL/GenBank/DDBJ whole genome shotgun (WGS) entry which is preliminary data.</text>
</comment>
<organism evidence="1 2">
    <name type="scientific">Pseudomonas nitroreducens</name>
    <dbReference type="NCBI Taxonomy" id="46680"/>
    <lineage>
        <taxon>Bacteria</taxon>
        <taxon>Pseudomonadati</taxon>
        <taxon>Pseudomonadota</taxon>
        <taxon>Gammaproteobacteria</taxon>
        <taxon>Pseudomonadales</taxon>
        <taxon>Pseudomonadaceae</taxon>
        <taxon>Pseudomonas</taxon>
    </lineage>
</organism>
<reference evidence="1 2" key="1">
    <citation type="submission" date="2020-08" db="EMBL/GenBank/DDBJ databases">
        <title>Functional genomics of gut bacteria from endangered species of beetles.</title>
        <authorList>
            <person name="Carlos-Shanley C."/>
        </authorList>
    </citation>
    <scope>NUCLEOTIDE SEQUENCE [LARGE SCALE GENOMIC DNA]</scope>
    <source>
        <strain evidence="1 2">S00179</strain>
    </source>
</reference>